<evidence type="ECO:0000256" key="8">
    <source>
        <dbReference type="SAM" id="Phobius"/>
    </source>
</evidence>
<dbReference type="EMBL" id="MZGV01000016">
    <property type="protein sequence ID" value="OPJ62241.1"/>
    <property type="molecule type" value="Genomic_DNA"/>
</dbReference>
<dbReference type="Pfam" id="PF12698">
    <property type="entry name" value="ABC2_membrane_3"/>
    <property type="match status" value="1"/>
</dbReference>
<reference evidence="10 11" key="1">
    <citation type="submission" date="2017-03" db="EMBL/GenBank/DDBJ databases">
        <title>Genome sequence of Clostridium oryzae DSM 28571.</title>
        <authorList>
            <person name="Poehlein A."/>
            <person name="Daniel R."/>
        </authorList>
    </citation>
    <scope>NUCLEOTIDE SEQUENCE [LARGE SCALE GENOMIC DNA]</scope>
    <source>
        <strain evidence="10 11">DSM 28571</strain>
    </source>
</reference>
<dbReference type="GO" id="GO:0005886">
    <property type="term" value="C:plasma membrane"/>
    <property type="evidence" value="ECO:0007669"/>
    <property type="project" value="UniProtKB-SubCell"/>
</dbReference>
<feature type="transmembrane region" description="Helical" evidence="8">
    <location>
        <begin position="20"/>
        <end position="40"/>
    </location>
</feature>
<comment type="subcellular location">
    <subcellularLocation>
        <location evidence="1">Cell membrane</location>
        <topology evidence="1">Multi-pass membrane protein</topology>
    </subcellularLocation>
</comment>
<dbReference type="PANTHER" id="PTHR30294:SF45">
    <property type="entry name" value="LINEARMYCIN RESISTANCE PERMEASE PROTEIN LNRN"/>
    <property type="match status" value="1"/>
</dbReference>
<sequence length="379" mass="42923">MSNAFIIAKNTLKIVFKKKINIFIYILLPVVIVVALVNLLSFGDSKINVGIYNQGKSGTLSDDFVRSIKNQSRYRVKYVNKADIKKVLVNQKVDCIVMIPRAFDEKVYAGRINKIDIKSIKGQDATAWIKKYIDFYISNLMKISRASNGNREVFDNIYKDSDQLKVKEIKLKGQYRNNTLSEMSIGFVTMFMLLGSSTVSGFILKEKRKRTYFRIFSTPTSERTYLIGNFLAGMFVLLTQAALISFFITGILGMDVKMNSVELFFMLAVFSLVSSALGSTIVAFAQNTSQAGYISTFIVTPSSMLSGCFWPVDVMPDFMQKLSYFFPQRWLIEGVRRVQQSGNYAKAFPCMMIILGFAVALFLLSMFKIKTSKSIKNFV</sequence>
<keyword evidence="3" id="KW-0813">Transport</keyword>
<evidence type="ECO:0000256" key="1">
    <source>
        <dbReference type="ARBA" id="ARBA00004651"/>
    </source>
</evidence>
<proteinExistence type="inferred from homology"/>
<dbReference type="Proteomes" id="UP000190080">
    <property type="component" value="Unassembled WGS sequence"/>
</dbReference>
<feature type="transmembrane region" description="Helical" evidence="8">
    <location>
        <begin position="291"/>
        <end position="312"/>
    </location>
</feature>
<dbReference type="RefSeq" id="WP_079423560.1">
    <property type="nucleotide sequence ID" value="NZ_MZGV01000016.1"/>
</dbReference>
<evidence type="ECO:0000256" key="3">
    <source>
        <dbReference type="ARBA" id="ARBA00022448"/>
    </source>
</evidence>
<evidence type="ECO:0000313" key="11">
    <source>
        <dbReference type="Proteomes" id="UP000190080"/>
    </source>
</evidence>
<keyword evidence="4" id="KW-1003">Cell membrane</keyword>
<evidence type="ECO:0000256" key="4">
    <source>
        <dbReference type="ARBA" id="ARBA00022475"/>
    </source>
</evidence>
<gene>
    <name evidence="10" type="primary">ybhS_2</name>
    <name evidence="10" type="ORF">CLORY_18490</name>
</gene>
<evidence type="ECO:0000256" key="6">
    <source>
        <dbReference type="ARBA" id="ARBA00022989"/>
    </source>
</evidence>
<feature type="domain" description="ABC transmembrane type-2" evidence="9">
    <location>
        <begin position="130"/>
        <end position="372"/>
    </location>
</feature>
<keyword evidence="11" id="KW-1185">Reference proteome</keyword>
<evidence type="ECO:0000313" key="10">
    <source>
        <dbReference type="EMBL" id="OPJ62241.1"/>
    </source>
</evidence>
<evidence type="ECO:0000256" key="5">
    <source>
        <dbReference type="ARBA" id="ARBA00022692"/>
    </source>
</evidence>
<dbReference type="InterPro" id="IPR013525">
    <property type="entry name" value="ABC2_TM"/>
</dbReference>
<dbReference type="AlphaFoldDB" id="A0A1V4IQD4"/>
<evidence type="ECO:0000256" key="7">
    <source>
        <dbReference type="ARBA" id="ARBA00023136"/>
    </source>
</evidence>
<organism evidence="10 11">
    <name type="scientific">Clostridium oryzae</name>
    <dbReference type="NCBI Taxonomy" id="1450648"/>
    <lineage>
        <taxon>Bacteria</taxon>
        <taxon>Bacillati</taxon>
        <taxon>Bacillota</taxon>
        <taxon>Clostridia</taxon>
        <taxon>Eubacteriales</taxon>
        <taxon>Clostridiaceae</taxon>
        <taxon>Clostridium</taxon>
    </lineage>
</organism>
<protein>
    <submittedName>
        <fullName evidence="10">Inner membrane transport permease YbhS</fullName>
    </submittedName>
</protein>
<keyword evidence="7 8" id="KW-0472">Membrane</keyword>
<feature type="transmembrane region" description="Helical" evidence="8">
    <location>
        <begin position="263"/>
        <end position="284"/>
    </location>
</feature>
<comment type="similarity">
    <text evidence="2">Belongs to the ABC-2 integral membrane protein family.</text>
</comment>
<feature type="transmembrane region" description="Helical" evidence="8">
    <location>
        <begin position="225"/>
        <end position="251"/>
    </location>
</feature>
<dbReference type="InterPro" id="IPR051449">
    <property type="entry name" value="ABC-2_transporter_component"/>
</dbReference>
<accession>A0A1V4IQD4</accession>
<evidence type="ECO:0000259" key="9">
    <source>
        <dbReference type="PROSITE" id="PS51012"/>
    </source>
</evidence>
<name>A0A1V4IQD4_9CLOT</name>
<dbReference type="OrthoDB" id="266913at2"/>
<dbReference type="Gene3D" id="3.40.1710.10">
    <property type="entry name" value="abc type-2 transporter like domain"/>
    <property type="match status" value="1"/>
</dbReference>
<dbReference type="PANTHER" id="PTHR30294">
    <property type="entry name" value="MEMBRANE COMPONENT OF ABC TRANSPORTER YHHJ-RELATED"/>
    <property type="match status" value="1"/>
</dbReference>
<evidence type="ECO:0000256" key="2">
    <source>
        <dbReference type="ARBA" id="ARBA00007783"/>
    </source>
</evidence>
<feature type="transmembrane region" description="Helical" evidence="8">
    <location>
        <begin position="344"/>
        <end position="367"/>
    </location>
</feature>
<feature type="transmembrane region" description="Helical" evidence="8">
    <location>
        <begin position="185"/>
        <end position="204"/>
    </location>
</feature>
<dbReference type="InterPro" id="IPR047817">
    <property type="entry name" value="ABC2_TM_bact-type"/>
</dbReference>
<dbReference type="STRING" id="1450648.CLORY_18490"/>
<dbReference type="GO" id="GO:0140359">
    <property type="term" value="F:ABC-type transporter activity"/>
    <property type="evidence" value="ECO:0007669"/>
    <property type="project" value="InterPro"/>
</dbReference>
<keyword evidence="5 8" id="KW-0812">Transmembrane</keyword>
<comment type="caution">
    <text evidence="10">The sequence shown here is derived from an EMBL/GenBank/DDBJ whole genome shotgun (WGS) entry which is preliminary data.</text>
</comment>
<dbReference type="PROSITE" id="PS51012">
    <property type="entry name" value="ABC_TM2"/>
    <property type="match status" value="1"/>
</dbReference>
<keyword evidence="6 8" id="KW-1133">Transmembrane helix</keyword>